<reference evidence="8 9" key="1">
    <citation type="submission" date="2016-04" db="EMBL/GenBank/DDBJ databases">
        <title>Draft Genome Assembly of the Bloom-forming Cyanobacterium Nodularia spumigena Strain CENA596 in Shrimp Production Ponds.</title>
        <authorList>
            <person name="Popin R.V."/>
            <person name="Rigonato J."/>
            <person name="Abreu V.A."/>
            <person name="Andreote A.P."/>
            <person name="Silveira S.B."/>
            <person name="Odebrecht C."/>
            <person name="Fiore M.F."/>
        </authorList>
    </citation>
    <scope>NUCLEOTIDE SEQUENCE [LARGE SCALE GENOMIC DNA]</scope>
    <source>
        <strain evidence="8 9">CENA596</strain>
    </source>
</reference>
<keyword evidence="2" id="KW-0489">Methyltransferase</keyword>
<evidence type="ECO:0000256" key="6">
    <source>
        <dbReference type="ARBA" id="ARBA00047942"/>
    </source>
</evidence>
<keyword evidence="3" id="KW-0808">Transferase</keyword>
<dbReference type="GO" id="GO:0009307">
    <property type="term" value="P:DNA restriction-modification system"/>
    <property type="evidence" value="ECO:0007669"/>
    <property type="project" value="UniProtKB-KW"/>
</dbReference>
<keyword evidence="5" id="KW-0680">Restriction system</keyword>
<evidence type="ECO:0000313" key="9">
    <source>
        <dbReference type="Proteomes" id="UP000076555"/>
    </source>
</evidence>
<evidence type="ECO:0000313" key="8">
    <source>
        <dbReference type="EMBL" id="KZL49910.1"/>
    </source>
</evidence>
<dbReference type="GO" id="GO:0008170">
    <property type="term" value="F:N-methyltransferase activity"/>
    <property type="evidence" value="ECO:0007669"/>
    <property type="project" value="InterPro"/>
</dbReference>
<name>A0A166JMZ0_NODSP</name>
<evidence type="ECO:0000256" key="4">
    <source>
        <dbReference type="ARBA" id="ARBA00022691"/>
    </source>
</evidence>
<gene>
    <name evidence="8" type="ORF">A2T98_10340</name>
</gene>
<sequence length="133" mass="15669">MFYNTGIFTYIWLVMNKKGLHRRGKVQLIDGTHHYHKMKKSLGNKRNELSPEHITELVRLYGDFEQNGISEVQKDGQTEQPICSKIFDNRDFGFLKITVERPLRLNFQVSQERLALLWEQSAFQNLATTKKLK</sequence>
<dbReference type="PANTHER" id="PTHR42933">
    <property type="entry name" value="SLR6095 PROTEIN"/>
    <property type="match status" value="1"/>
</dbReference>
<keyword evidence="4" id="KW-0949">S-adenosyl-L-methionine</keyword>
<evidence type="ECO:0000256" key="3">
    <source>
        <dbReference type="ARBA" id="ARBA00022679"/>
    </source>
</evidence>
<evidence type="ECO:0000256" key="2">
    <source>
        <dbReference type="ARBA" id="ARBA00022603"/>
    </source>
</evidence>
<organism evidence="8 9">
    <name type="scientific">Nodularia spumigena CENA596</name>
    <dbReference type="NCBI Taxonomy" id="1819295"/>
    <lineage>
        <taxon>Bacteria</taxon>
        <taxon>Bacillati</taxon>
        <taxon>Cyanobacteriota</taxon>
        <taxon>Cyanophyceae</taxon>
        <taxon>Nostocales</taxon>
        <taxon>Nodulariaceae</taxon>
        <taxon>Nodularia</taxon>
    </lineage>
</organism>
<dbReference type="InterPro" id="IPR051537">
    <property type="entry name" value="DNA_Adenine_Mtase"/>
</dbReference>
<dbReference type="AlphaFoldDB" id="A0A166JMZ0"/>
<dbReference type="PANTHER" id="PTHR42933:SF3">
    <property type="entry name" value="TYPE I RESTRICTION ENZYME MJAVIII METHYLASE SUBUNIT"/>
    <property type="match status" value="1"/>
</dbReference>
<dbReference type="SUPFAM" id="SSF53335">
    <property type="entry name" value="S-adenosyl-L-methionine-dependent methyltransferases"/>
    <property type="match status" value="1"/>
</dbReference>
<dbReference type="GO" id="GO:0009007">
    <property type="term" value="F:site-specific DNA-methyltransferase (adenine-specific) activity"/>
    <property type="evidence" value="ECO:0007669"/>
    <property type="project" value="UniProtKB-EC"/>
</dbReference>
<dbReference type="Gene3D" id="3.40.50.150">
    <property type="entry name" value="Vaccinia Virus protein VP39"/>
    <property type="match status" value="1"/>
</dbReference>
<protein>
    <recommendedName>
        <fullName evidence="1">site-specific DNA-methyltransferase (adenine-specific)</fullName>
        <ecNumber evidence="1">2.1.1.72</ecNumber>
    </recommendedName>
</protein>
<dbReference type="Pfam" id="PF02384">
    <property type="entry name" value="N6_Mtase"/>
    <property type="match status" value="1"/>
</dbReference>
<dbReference type="InterPro" id="IPR003356">
    <property type="entry name" value="DNA_methylase_A-5"/>
</dbReference>
<evidence type="ECO:0000259" key="7">
    <source>
        <dbReference type="Pfam" id="PF02384"/>
    </source>
</evidence>
<feature type="domain" description="DNA methylase adenine-specific" evidence="7">
    <location>
        <begin position="1"/>
        <end position="66"/>
    </location>
</feature>
<evidence type="ECO:0000256" key="1">
    <source>
        <dbReference type="ARBA" id="ARBA00011900"/>
    </source>
</evidence>
<accession>A0A166JMZ0</accession>
<evidence type="ECO:0000256" key="5">
    <source>
        <dbReference type="ARBA" id="ARBA00022747"/>
    </source>
</evidence>
<comment type="catalytic activity">
    <reaction evidence="6">
        <text>a 2'-deoxyadenosine in DNA + S-adenosyl-L-methionine = an N(6)-methyl-2'-deoxyadenosine in DNA + S-adenosyl-L-homocysteine + H(+)</text>
        <dbReference type="Rhea" id="RHEA:15197"/>
        <dbReference type="Rhea" id="RHEA-COMP:12418"/>
        <dbReference type="Rhea" id="RHEA-COMP:12419"/>
        <dbReference type="ChEBI" id="CHEBI:15378"/>
        <dbReference type="ChEBI" id="CHEBI:57856"/>
        <dbReference type="ChEBI" id="CHEBI:59789"/>
        <dbReference type="ChEBI" id="CHEBI:90615"/>
        <dbReference type="ChEBI" id="CHEBI:90616"/>
        <dbReference type="EC" id="2.1.1.72"/>
    </reaction>
</comment>
<proteinExistence type="predicted"/>
<dbReference type="GO" id="GO:0003677">
    <property type="term" value="F:DNA binding"/>
    <property type="evidence" value="ECO:0007669"/>
    <property type="project" value="InterPro"/>
</dbReference>
<dbReference type="EC" id="2.1.1.72" evidence="1"/>
<comment type="caution">
    <text evidence="8">The sequence shown here is derived from an EMBL/GenBank/DDBJ whole genome shotgun (WGS) entry which is preliminary data.</text>
</comment>
<dbReference type="InterPro" id="IPR029063">
    <property type="entry name" value="SAM-dependent_MTases_sf"/>
</dbReference>
<dbReference type="GO" id="GO:0032259">
    <property type="term" value="P:methylation"/>
    <property type="evidence" value="ECO:0007669"/>
    <property type="project" value="UniProtKB-KW"/>
</dbReference>
<dbReference type="EMBL" id="LWAJ01000125">
    <property type="protein sequence ID" value="KZL49910.1"/>
    <property type="molecule type" value="Genomic_DNA"/>
</dbReference>
<dbReference type="Proteomes" id="UP000076555">
    <property type="component" value="Unassembled WGS sequence"/>
</dbReference>